<reference evidence="3 4" key="1">
    <citation type="submission" date="2019-11" db="EMBL/GenBank/DDBJ databases">
        <title>Draft genome sequence of Labilibaculum sp. strain SYP isolated from Black Sea.</title>
        <authorList>
            <person name="Yadav S."/>
            <person name="Villanueva L."/>
        </authorList>
    </citation>
    <scope>NUCLEOTIDE SEQUENCE [LARGE SCALE GENOMIC DNA]</scope>
    <source>
        <strain evidence="3 4">44</strain>
    </source>
</reference>
<dbReference type="EMBL" id="QTZN02000067">
    <property type="protein sequence ID" value="MVB09116.1"/>
    <property type="molecule type" value="Genomic_DNA"/>
</dbReference>
<feature type="transmembrane region" description="Helical" evidence="1">
    <location>
        <begin position="161"/>
        <end position="182"/>
    </location>
</feature>
<evidence type="ECO:0000256" key="1">
    <source>
        <dbReference type="SAM" id="Phobius"/>
    </source>
</evidence>
<evidence type="ECO:0000313" key="5">
    <source>
        <dbReference type="Proteomes" id="UP000462449"/>
    </source>
</evidence>
<evidence type="ECO:0000313" key="2">
    <source>
        <dbReference type="EMBL" id="MUP39911.1"/>
    </source>
</evidence>
<keyword evidence="4" id="KW-1185">Reference proteome</keyword>
<dbReference type="AlphaFoldDB" id="A0A7M4DB82"/>
<evidence type="ECO:0000313" key="4">
    <source>
        <dbReference type="Proteomes" id="UP000285951"/>
    </source>
</evidence>
<name>A0A7M4DB82_9BACT</name>
<dbReference type="EMBL" id="WOTW01000067">
    <property type="protein sequence ID" value="MUP39911.1"/>
    <property type="molecule type" value="Genomic_DNA"/>
</dbReference>
<protein>
    <submittedName>
        <fullName evidence="2">Uncharacterized protein</fullName>
    </submittedName>
</protein>
<gene>
    <name evidence="3" type="ORF">DWB62_019035</name>
    <name evidence="2" type="ORF">GNY23_19035</name>
</gene>
<accession>A0A7M4DB82</accession>
<keyword evidence="1" id="KW-0812">Transmembrane</keyword>
<keyword evidence="1" id="KW-0472">Membrane</keyword>
<sequence>MKEKDIDYQNLSLDELETELANEFEQISSEGSLFSVEEESLITPSFNAIFPENLLQPKLGSSAFTLGVMPDHMDSFDLGRLSKEQEFQQLRKIPHIVLPVQFENVREKIRNISFWLLRELKPHFKDHPKIEAFCDEPSKEAIKEVAPELLRLLRTNVINKLPIPFTIKFCCYLLLLILQGAVEWQTI</sequence>
<evidence type="ECO:0000313" key="3">
    <source>
        <dbReference type="EMBL" id="MVB09116.1"/>
    </source>
</evidence>
<dbReference type="RefSeq" id="WP_156197264.1">
    <property type="nucleotide sequence ID" value="NZ_QTZN02000067.1"/>
</dbReference>
<dbReference type="Proteomes" id="UP000462449">
    <property type="component" value="Unassembled WGS sequence"/>
</dbReference>
<comment type="caution">
    <text evidence="2">The sequence shown here is derived from an EMBL/GenBank/DDBJ whole genome shotgun (WGS) entry which is preliminary data.</text>
</comment>
<keyword evidence="1" id="KW-1133">Transmembrane helix</keyword>
<dbReference type="Proteomes" id="UP000285951">
    <property type="component" value="Unassembled WGS sequence"/>
</dbReference>
<organism evidence="2 5">
    <name type="scientific">Labilibaculum euxinus</name>
    <dbReference type="NCBI Taxonomy" id="2686357"/>
    <lineage>
        <taxon>Bacteria</taxon>
        <taxon>Pseudomonadati</taxon>
        <taxon>Bacteroidota</taxon>
        <taxon>Bacteroidia</taxon>
        <taxon>Marinilabiliales</taxon>
        <taxon>Marinifilaceae</taxon>
        <taxon>Labilibaculum</taxon>
    </lineage>
</organism>
<reference evidence="2 5" key="2">
    <citation type="submission" date="2019-12" db="EMBL/GenBank/DDBJ databases">
        <title>Draft genome sequence of Labilibaculum sp. strain 44 isolated from deep waters of Black Sea.</title>
        <authorList>
            <person name="Yadav S."/>
            <person name="Villanueva L."/>
        </authorList>
    </citation>
    <scope>NUCLEOTIDE SEQUENCE [LARGE SCALE GENOMIC DNA]</scope>
    <source>
        <strain evidence="2 5">44</strain>
    </source>
</reference>
<proteinExistence type="predicted"/>